<keyword evidence="2 4" id="KW-0442">Lipid degradation</keyword>
<dbReference type="AlphaFoldDB" id="C6B973"/>
<name>C6B973_RHILS</name>
<gene>
    <name evidence="6" type="ordered locus">Rleg_5658</name>
</gene>
<dbReference type="HOGENOM" id="CLU_048550_0_0_5"/>
<evidence type="ECO:0000259" key="5">
    <source>
        <dbReference type="PROSITE" id="PS51635"/>
    </source>
</evidence>
<dbReference type="PANTHER" id="PTHR14226:SF74">
    <property type="entry name" value="BLR4684 PROTEIN"/>
    <property type="match status" value="1"/>
</dbReference>
<evidence type="ECO:0000256" key="3">
    <source>
        <dbReference type="ARBA" id="ARBA00023098"/>
    </source>
</evidence>
<feature type="short sequence motif" description="GXSXG" evidence="4">
    <location>
        <begin position="114"/>
        <end position="118"/>
    </location>
</feature>
<proteinExistence type="predicted"/>
<reference evidence="6 7" key="1">
    <citation type="journal article" date="2010" name="Stand. Genomic Sci.">
        <title>Complete genome sequence of Rhizobium leguminosarum bv. trifolii strain WSM1325, an effective microsymbiont of annual Mediterranean clovers.</title>
        <authorList>
            <person name="Reeve W."/>
            <person name="O'Hara G."/>
            <person name="Chain P."/>
            <person name="Ardley J."/>
            <person name="Brau L."/>
            <person name="Nandesena K."/>
            <person name="Tiwari R."/>
            <person name="Copeland A."/>
            <person name="Nolan M."/>
            <person name="Han C."/>
            <person name="Brettin T."/>
            <person name="Land M."/>
            <person name="Ovchinikova G."/>
            <person name="Ivanova N."/>
            <person name="Mavromatis K."/>
            <person name="Markowitz V."/>
            <person name="Kyrpides N."/>
            <person name="Melino V."/>
            <person name="Denton M."/>
            <person name="Yates R."/>
            <person name="Howieson J."/>
        </authorList>
    </citation>
    <scope>NUCLEOTIDE SEQUENCE [LARGE SCALE GENOMIC DNA]</scope>
    <source>
        <strain evidence="7">WSM1325</strain>
        <plasmid evidence="7">Plasmid pR132503</plasmid>
    </source>
</reference>
<feature type="short sequence motif" description="GXGXXG" evidence="4">
    <location>
        <begin position="85"/>
        <end position="90"/>
    </location>
</feature>
<dbReference type="Gene3D" id="3.40.1090.10">
    <property type="entry name" value="Cytosolic phospholipase A2 catalytic domain"/>
    <property type="match status" value="1"/>
</dbReference>
<dbReference type="InterPro" id="IPR050301">
    <property type="entry name" value="NTE"/>
</dbReference>
<dbReference type="SUPFAM" id="SSF52151">
    <property type="entry name" value="FabD/lysophospholipase-like"/>
    <property type="match status" value="1"/>
</dbReference>
<dbReference type="InterPro" id="IPR002641">
    <property type="entry name" value="PNPLA_dom"/>
</dbReference>
<dbReference type="GO" id="GO:0016787">
    <property type="term" value="F:hydrolase activity"/>
    <property type="evidence" value="ECO:0007669"/>
    <property type="project" value="UniProtKB-UniRule"/>
</dbReference>
<feature type="short sequence motif" description="DGA/G" evidence="4">
    <location>
        <begin position="260"/>
        <end position="262"/>
    </location>
</feature>
<dbReference type="PROSITE" id="PS51257">
    <property type="entry name" value="PROKAR_LIPOPROTEIN"/>
    <property type="match status" value="1"/>
</dbReference>
<organism evidence="6 7">
    <name type="scientific">Rhizobium leguminosarum bv. trifolii (strain WSM1325)</name>
    <dbReference type="NCBI Taxonomy" id="395491"/>
    <lineage>
        <taxon>Bacteria</taxon>
        <taxon>Pseudomonadati</taxon>
        <taxon>Pseudomonadota</taxon>
        <taxon>Alphaproteobacteria</taxon>
        <taxon>Hyphomicrobiales</taxon>
        <taxon>Rhizobiaceae</taxon>
        <taxon>Rhizobium/Agrobacterium group</taxon>
        <taxon>Rhizobium</taxon>
    </lineage>
</organism>
<dbReference type="PANTHER" id="PTHR14226">
    <property type="entry name" value="NEUROPATHY TARGET ESTERASE/SWISS CHEESE D.MELANOGASTER"/>
    <property type="match status" value="1"/>
</dbReference>
<dbReference type="Proteomes" id="UP000002256">
    <property type="component" value="Plasmid pR132503"/>
</dbReference>
<dbReference type="PROSITE" id="PS51635">
    <property type="entry name" value="PNPLA"/>
    <property type="match status" value="1"/>
</dbReference>
<feature type="active site" description="Nucleophile" evidence="4">
    <location>
        <position position="116"/>
    </location>
</feature>
<keyword evidence="1 4" id="KW-0378">Hydrolase</keyword>
<dbReference type="KEGG" id="rlg:Rleg_5658"/>
<dbReference type="Pfam" id="PF01734">
    <property type="entry name" value="Patatin"/>
    <property type="match status" value="1"/>
</dbReference>
<dbReference type="InterPro" id="IPR016035">
    <property type="entry name" value="Acyl_Trfase/lysoPLipase"/>
</dbReference>
<evidence type="ECO:0000256" key="4">
    <source>
        <dbReference type="PROSITE-ProRule" id="PRU01161"/>
    </source>
</evidence>
<evidence type="ECO:0000313" key="7">
    <source>
        <dbReference type="Proteomes" id="UP000002256"/>
    </source>
</evidence>
<keyword evidence="6" id="KW-0614">Plasmid</keyword>
<sequence>MRFLARIPHLTAVPLTRMTLAGLVCLLIGCTTARPIFQEVDARQAEIAGFENIRAPLDGEIDSAIRRRFQRTESRVPRKYLAISGGGAGGAFSVGVLKAWSERGDRPTFDLVSGVSTGALIAPFAFLGTKYDLVLEHLYTSGVATELLDRKFIVSGLLGESLYSQKPLREMVERYVDKLLLTEIADEYRKGRNLFVLTTNLDTQRAVLWDMGAIANSPRPDALGLFQNVLIASASIPGVFPAVRINAVVDGRPIVELHSDGGPSAQIMTVPEAVLSNVDLPVPAGARGSDMYLLVNNALMPEFAVTANSTLSVSTRAYSILVKSQTRQSLYAVYEYCRRVGAQFHMATIDVMVPYKISDPFNTGYMRAVFKIGYDRMLNGRLWRDRPTFSTTQ</sequence>
<dbReference type="GO" id="GO:0016042">
    <property type="term" value="P:lipid catabolic process"/>
    <property type="evidence" value="ECO:0007669"/>
    <property type="project" value="UniProtKB-UniRule"/>
</dbReference>
<dbReference type="OrthoDB" id="323481at2"/>
<evidence type="ECO:0000256" key="1">
    <source>
        <dbReference type="ARBA" id="ARBA00022801"/>
    </source>
</evidence>
<evidence type="ECO:0000256" key="2">
    <source>
        <dbReference type="ARBA" id="ARBA00022963"/>
    </source>
</evidence>
<geneLocation type="plasmid" evidence="6 7">
    <name>pR132503</name>
</geneLocation>
<protein>
    <submittedName>
        <fullName evidence="6">Patatin</fullName>
    </submittedName>
</protein>
<keyword evidence="3 4" id="KW-0443">Lipid metabolism</keyword>
<dbReference type="EMBL" id="CP001625">
    <property type="protein sequence ID" value="ACS60461.1"/>
    <property type="molecule type" value="Genomic_DNA"/>
</dbReference>
<evidence type="ECO:0000313" key="6">
    <source>
        <dbReference type="EMBL" id="ACS60461.1"/>
    </source>
</evidence>
<feature type="domain" description="PNPLA" evidence="5">
    <location>
        <begin position="81"/>
        <end position="273"/>
    </location>
</feature>
<accession>C6B973</accession>
<feature type="active site" description="Proton acceptor" evidence="4">
    <location>
        <position position="260"/>
    </location>
</feature>